<protein>
    <submittedName>
        <fullName evidence="1">Integrase</fullName>
    </submittedName>
</protein>
<evidence type="ECO:0000313" key="2">
    <source>
        <dbReference type="Proteomes" id="UP000195089"/>
    </source>
</evidence>
<gene>
    <name evidence="1" type="ORF">BK742_03540</name>
</gene>
<dbReference type="AlphaFoldDB" id="A0A243BRP4"/>
<sequence length="28" mass="3396">MEVTSIYTNINNEKKRVAVARLERRQFE</sequence>
<evidence type="ECO:0000313" key="1">
    <source>
        <dbReference type="EMBL" id="OTY49007.1"/>
    </source>
</evidence>
<dbReference type="EMBL" id="NFDL01000012">
    <property type="protein sequence ID" value="OTY49007.1"/>
    <property type="molecule type" value="Genomic_DNA"/>
</dbReference>
<dbReference type="Proteomes" id="UP000195089">
    <property type="component" value="Unassembled WGS sequence"/>
</dbReference>
<name>A0A243BRP4_BACTU</name>
<proteinExistence type="predicted"/>
<reference evidence="1 2" key="1">
    <citation type="submission" date="2016-10" db="EMBL/GenBank/DDBJ databases">
        <title>Comparative genomics of Bacillus thuringiensis reveals a path to pathogens against multiple invertebrate hosts.</title>
        <authorList>
            <person name="Zheng J."/>
            <person name="Gao Q."/>
            <person name="Liu H."/>
            <person name="Peng D."/>
            <person name="Ruan L."/>
            <person name="Sun M."/>
        </authorList>
    </citation>
    <scope>NUCLEOTIDE SEQUENCE [LARGE SCALE GENOMIC DNA]</scope>
    <source>
        <strain evidence="1">BGSC 4BX1</strain>
    </source>
</reference>
<accession>A0A243BRP4</accession>
<organism evidence="1 2">
    <name type="scientific">Bacillus thuringiensis serovar pingluonsis</name>
    <dbReference type="NCBI Taxonomy" id="180881"/>
    <lineage>
        <taxon>Bacteria</taxon>
        <taxon>Bacillati</taxon>
        <taxon>Bacillota</taxon>
        <taxon>Bacilli</taxon>
        <taxon>Bacillales</taxon>
        <taxon>Bacillaceae</taxon>
        <taxon>Bacillus</taxon>
        <taxon>Bacillus cereus group</taxon>
    </lineage>
</organism>
<comment type="caution">
    <text evidence="1">The sequence shown here is derived from an EMBL/GenBank/DDBJ whole genome shotgun (WGS) entry which is preliminary data.</text>
</comment>